<dbReference type="InterPro" id="IPR013830">
    <property type="entry name" value="SGNH_hydro"/>
</dbReference>
<organism evidence="3 4">
    <name type="scientific">Gilvimarinus gilvus</name>
    <dbReference type="NCBI Taxonomy" id="3058038"/>
    <lineage>
        <taxon>Bacteria</taxon>
        <taxon>Pseudomonadati</taxon>
        <taxon>Pseudomonadota</taxon>
        <taxon>Gammaproteobacteria</taxon>
        <taxon>Cellvibrionales</taxon>
        <taxon>Cellvibrionaceae</taxon>
        <taxon>Gilvimarinus</taxon>
    </lineage>
</organism>
<sequence>MNAKKLICTLNVTGLLLLAGSVFADPLSTEPVPRTKQFSWMSLSNWYEWHAADVALAEQGQARVVFLGDSITQGWDHELWEQHFAPLGAVNFAIGGDLTQNMLWRLDHGNVEKLDPELVVLMAGVNNYLHHQATPEDTFLGVKAVVDRALDYYPNANLILQGILPFGEQPNTPERHWVKATNSLLQQLENNPRVVYYDFGDLFLEDDGRISAEVMGDFLHPGRKGYETWIEQLLFLVKSPLGETK</sequence>
<proteinExistence type="predicted"/>
<dbReference type="Pfam" id="PF13472">
    <property type="entry name" value="Lipase_GDSL_2"/>
    <property type="match status" value="1"/>
</dbReference>
<dbReference type="InterPro" id="IPR036514">
    <property type="entry name" value="SGNH_hydro_sf"/>
</dbReference>
<reference evidence="3 4" key="1">
    <citation type="submission" date="2023-11" db="EMBL/GenBank/DDBJ databases">
        <title>Gilvimarinus fulvus sp. nov., isolated from the surface of Kelp.</title>
        <authorList>
            <person name="Sun Y.Y."/>
            <person name="Gong Y."/>
            <person name="Du Z.J."/>
        </authorList>
    </citation>
    <scope>NUCLEOTIDE SEQUENCE [LARGE SCALE GENOMIC DNA]</scope>
    <source>
        <strain evidence="3 4">SDUM040013</strain>
    </source>
</reference>
<evidence type="ECO:0000313" key="3">
    <source>
        <dbReference type="EMBL" id="MDX6848080.1"/>
    </source>
</evidence>
<evidence type="ECO:0000256" key="1">
    <source>
        <dbReference type="SAM" id="SignalP"/>
    </source>
</evidence>
<dbReference type="RefSeq" id="WP_302723214.1">
    <property type="nucleotide sequence ID" value="NZ_JAULRU010000583.1"/>
</dbReference>
<keyword evidence="4" id="KW-1185">Reference proteome</keyword>
<dbReference type="Gene3D" id="3.40.50.1110">
    <property type="entry name" value="SGNH hydrolase"/>
    <property type="match status" value="1"/>
</dbReference>
<evidence type="ECO:0000313" key="4">
    <source>
        <dbReference type="Proteomes" id="UP001273505"/>
    </source>
</evidence>
<gene>
    <name evidence="3" type="ORF">SCD92_01830</name>
</gene>
<keyword evidence="1" id="KW-0732">Signal</keyword>
<comment type="caution">
    <text evidence="3">The sequence shown here is derived from an EMBL/GenBank/DDBJ whole genome shotgun (WGS) entry which is preliminary data.</text>
</comment>
<dbReference type="Proteomes" id="UP001273505">
    <property type="component" value="Unassembled WGS sequence"/>
</dbReference>
<feature type="domain" description="SGNH hydrolase-type esterase" evidence="2">
    <location>
        <begin position="66"/>
        <end position="227"/>
    </location>
</feature>
<feature type="signal peptide" evidence="1">
    <location>
        <begin position="1"/>
        <end position="24"/>
    </location>
</feature>
<name>A0ABU4RT62_9GAMM</name>
<feature type="chain" id="PRO_5046826099" evidence="1">
    <location>
        <begin position="25"/>
        <end position="245"/>
    </location>
</feature>
<dbReference type="PANTHER" id="PTHR30383">
    <property type="entry name" value="THIOESTERASE 1/PROTEASE 1/LYSOPHOSPHOLIPASE L1"/>
    <property type="match status" value="1"/>
</dbReference>
<protein>
    <submittedName>
        <fullName evidence="3">GDSL-type esterase/lipase family protein</fullName>
    </submittedName>
</protein>
<dbReference type="PANTHER" id="PTHR30383:SF32">
    <property type="entry name" value="SGNH-HYDROLASE"/>
    <property type="match status" value="1"/>
</dbReference>
<evidence type="ECO:0000259" key="2">
    <source>
        <dbReference type="Pfam" id="PF13472"/>
    </source>
</evidence>
<dbReference type="SUPFAM" id="SSF52266">
    <property type="entry name" value="SGNH hydrolase"/>
    <property type="match status" value="1"/>
</dbReference>
<dbReference type="InterPro" id="IPR051532">
    <property type="entry name" value="Ester_Hydrolysis_Enzymes"/>
</dbReference>
<dbReference type="EMBL" id="JAXAFO010000002">
    <property type="protein sequence ID" value="MDX6848080.1"/>
    <property type="molecule type" value="Genomic_DNA"/>
</dbReference>
<accession>A0ABU4RT62</accession>